<gene>
    <name evidence="1" type="ORF">B9H04_16700</name>
</gene>
<dbReference type="Proteomes" id="UP000193587">
    <property type="component" value="Unassembled WGS sequence"/>
</dbReference>
<dbReference type="EMBL" id="NEDJ01000101">
    <property type="protein sequence ID" value="OSO90638.1"/>
    <property type="molecule type" value="Genomic_DNA"/>
</dbReference>
<protein>
    <submittedName>
        <fullName evidence="1">PadR family transcriptional regulator</fullName>
    </submittedName>
</protein>
<comment type="caution">
    <text evidence="1">The sequence shown here is derived from an EMBL/GenBank/DDBJ whole genome shotgun (WGS) entry which is preliminary data.</text>
</comment>
<organism evidence="1 2">
    <name type="scientific">Halorubrum ezzemoulense DSM 17463</name>
    <dbReference type="NCBI Taxonomy" id="1121945"/>
    <lineage>
        <taxon>Archaea</taxon>
        <taxon>Methanobacteriati</taxon>
        <taxon>Methanobacteriota</taxon>
        <taxon>Stenosarchaea group</taxon>
        <taxon>Halobacteria</taxon>
        <taxon>Halobacteriales</taxon>
        <taxon>Haloferacaceae</taxon>
        <taxon>Halorubrum</taxon>
    </lineage>
</organism>
<accession>A0A1X4G6P9</accession>
<proteinExistence type="predicted"/>
<dbReference type="AlphaFoldDB" id="A0A1X4G6P9"/>
<feature type="non-terminal residue" evidence="1">
    <location>
        <position position="1"/>
    </location>
</feature>
<evidence type="ECO:0000313" key="2">
    <source>
        <dbReference type="Proteomes" id="UP000193587"/>
    </source>
</evidence>
<evidence type="ECO:0000313" key="1">
    <source>
        <dbReference type="EMBL" id="OSO90638.1"/>
    </source>
</evidence>
<name>A0A1X4G6P9_HALEZ</name>
<reference evidence="1 2" key="1">
    <citation type="submission" date="2017-04" db="EMBL/GenBank/DDBJ databases">
        <title>MLSA of the genus Halorubrum.</title>
        <authorList>
            <person name="De La Haba R."/>
            <person name="Sanchez-Porro C."/>
            <person name="Infante-Dominguez C."/>
            <person name="Ventosa A."/>
        </authorList>
    </citation>
    <scope>NUCLEOTIDE SEQUENCE [LARGE SCALE GENOMIC DNA]</scope>
    <source>
        <strain evidence="1 2">DSM 17463</strain>
    </source>
</reference>
<sequence>YSLTRRGEREIQARADWEAEYITHDS</sequence>